<protein>
    <submittedName>
        <fullName evidence="3">SDR family oxidoreductase</fullName>
    </submittedName>
</protein>
<dbReference type="EMBL" id="CP138858">
    <property type="protein sequence ID" value="WPJ96527.1"/>
    <property type="molecule type" value="Genomic_DNA"/>
</dbReference>
<proteinExistence type="inferred from homology"/>
<name>A0ABZ0RKF1_9BACT</name>
<evidence type="ECO:0000313" key="3">
    <source>
        <dbReference type="EMBL" id="WPJ96527.1"/>
    </source>
</evidence>
<organism evidence="3 4">
    <name type="scientific">Coraliomargarita algicola</name>
    <dbReference type="NCBI Taxonomy" id="3092156"/>
    <lineage>
        <taxon>Bacteria</taxon>
        <taxon>Pseudomonadati</taxon>
        <taxon>Verrucomicrobiota</taxon>
        <taxon>Opitutia</taxon>
        <taxon>Puniceicoccales</taxon>
        <taxon>Coraliomargaritaceae</taxon>
        <taxon>Coraliomargarita</taxon>
    </lineage>
</organism>
<dbReference type="Pfam" id="PF01370">
    <property type="entry name" value="Epimerase"/>
    <property type="match status" value="1"/>
</dbReference>
<keyword evidence="4" id="KW-1185">Reference proteome</keyword>
<evidence type="ECO:0000259" key="2">
    <source>
        <dbReference type="Pfam" id="PF01370"/>
    </source>
</evidence>
<gene>
    <name evidence="3" type="ORF">SH580_02265</name>
</gene>
<accession>A0ABZ0RKF1</accession>
<dbReference type="InterPro" id="IPR036291">
    <property type="entry name" value="NAD(P)-bd_dom_sf"/>
</dbReference>
<comment type="similarity">
    <text evidence="1">Belongs to the NAD(P)-dependent epimerase/dehydratase family.</text>
</comment>
<reference evidence="3 4" key="1">
    <citation type="submission" date="2023-11" db="EMBL/GenBank/DDBJ databases">
        <title>Coraliomargarita sp. nov., isolated from marine algae.</title>
        <authorList>
            <person name="Lee J.K."/>
            <person name="Baek J.H."/>
            <person name="Kim J.M."/>
            <person name="Choi D.G."/>
            <person name="Jeon C.O."/>
        </authorList>
    </citation>
    <scope>NUCLEOTIDE SEQUENCE [LARGE SCALE GENOMIC DNA]</scope>
    <source>
        <strain evidence="3 4">J2-16</strain>
    </source>
</reference>
<sequence>MQLLFIGGTGNISAASVRLALQQGHTVTLLNRGTRSLADYDIHGAESIITDINDEAATRAALGKRSFDVVANFIAFKPSDILRDIRLFSGRCAQYIFISSASAYQKPLAQPIITESTPLKNPYWDYSRDKIACENACTTAYRESDFPITIVRPSLTYETVIPTAIGGWNDYTIVERMRQRRPVVVHGDGNNLWTITHATDFAKGFVGLLGNQQALGEAFHITSDELLTWNQIYDAVGIAAGTGPVEKIHIPSSFIAKLEPRMEGSLLGDKAVSTLFDNTKIKRVVPGFQATTSFQTGIRRTLEWFEEQPERMQTNQACHDRLDKIIAAYQPTFDALKPI</sequence>
<dbReference type="CDD" id="cd05265">
    <property type="entry name" value="SDR_a1"/>
    <property type="match status" value="1"/>
</dbReference>
<dbReference type="PANTHER" id="PTHR43000">
    <property type="entry name" value="DTDP-D-GLUCOSE 4,6-DEHYDRATASE-RELATED"/>
    <property type="match status" value="1"/>
</dbReference>
<evidence type="ECO:0000256" key="1">
    <source>
        <dbReference type="ARBA" id="ARBA00007637"/>
    </source>
</evidence>
<evidence type="ECO:0000313" key="4">
    <source>
        <dbReference type="Proteomes" id="UP001324993"/>
    </source>
</evidence>
<feature type="domain" description="NAD-dependent epimerase/dehydratase" evidence="2">
    <location>
        <begin position="5"/>
        <end position="218"/>
    </location>
</feature>
<dbReference type="RefSeq" id="WP_319833386.1">
    <property type="nucleotide sequence ID" value="NZ_CP138858.1"/>
</dbReference>
<dbReference type="SUPFAM" id="SSF51735">
    <property type="entry name" value="NAD(P)-binding Rossmann-fold domains"/>
    <property type="match status" value="1"/>
</dbReference>
<dbReference type="InterPro" id="IPR001509">
    <property type="entry name" value="Epimerase_deHydtase"/>
</dbReference>
<dbReference type="Proteomes" id="UP001324993">
    <property type="component" value="Chromosome"/>
</dbReference>
<dbReference type="Gene3D" id="3.40.50.720">
    <property type="entry name" value="NAD(P)-binding Rossmann-like Domain"/>
    <property type="match status" value="1"/>
</dbReference>